<dbReference type="Pfam" id="PF00571">
    <property type="entry name" value="CBS"/>
    <property type="match status" value="2"/>
</dbReference>
<dbReference type="CDD" id="cd05398">
    <property type="entry name" value="NT_ClassII-CCAase"/>
    <property type="match status" value="1"/>
</dbReference>
<dbReference type="RefSeq" id="WP_193994389.1">
    <property type="nucleotide sequence ID" value="NZ_JADEXP010000170.1"/>
</dbReference>
<dbReference type="Gene3D" id="1.10.3090.10">
    <property type="entry name" value="cca-adding enzyme, domain 2"/>
    <property type="match status" value="1"/>
</dbReference>
<comment type="cofactor">
    <cofactor evidence="1">
        <name>Mg(2+)</name>
        <dbReference type="ChEBI" id="CHEBI:18420"/>
    </cofactor>
</comment>
<dbReference type="Pfam" id="PF01368">
    <property type="entry name" value="DHH"/>
    <property type="match status" value="1"/>
</dbReference>
<organism evidence="14 15">
    <name type="scientific">Leptolyngbya cf. ectocarpi LEGE 11479</name>
    <dbReference type="NCBI Taxonomy" id="1828722"/>
    <lineage>
        <taxon>Bacteria</taxon>
        <taxon>Bacillati</taxon>
        <taxon>Cyanobacteriota</taxon>
        <taxon>Cyanophyceae</taxon>
        <taxon>Leptolyngbyales</taxon>
        <taxon>Leptolyngbyaceae</taxon>
        <taxon>Leptolyngbya group</taxon>
        <taxon>Leptolyngbya</taxon>
    </lineage>
</organism>
<evidence type="ECO:0000256" key="11">
    <source>
        <dbReference type="PROSITE-ProRule" id="PRU00703"/>
    </source>
</evidence>
<evidence type="ECO:0000313" key="14">
    <source>
        <dbReference type="EMBL" id="MBE9068443.1"/>
    </source>
</evidence>
<keyword evidence="11" id="KW-0129">CBS domain</keyword>
<proteinExistence type="inferred from homology"/>
<dbReference type="Gene3D" id="3.30.460.10">
    <property type="entry name" value="Beta Polymerase, domain 2"/>
    <property type="match status" value="1"/>
</dbReference>
<evidence type="ECO:0000259" key="13">
    <source>
        <dbReference type="PROSITE" id="PS51371"/>
    </source>
</evidence>
<keyword evidence="7" id="KW-0479">Metal-binding</keyword>
<evidence type="ECO:0000313" key="15">
    <source>
        <dbReference type="Proteomes" id="UP000615026"/>
    </source>
</evidence>
<evidence type="ECO:0000256" key="9">
    <source>
        <dbReference type="ARBA" id="ARBA00022842"/>
    </source>
</evidence>
<dbReference type="SUPFAM" id="SSF81301">
    <property type="entry name" value="Nucleotidyltransferase"/>
    <property type="match status" value="1"/>
</dbReference>
<dbReference type="PANTHER" id="PTHR47788:SF1">
    <property type="entry name" value="A-ADDING TRNA NUCLEOTIDYLTRANSFERASE"/>
    <property type="match status" value="1"/>
</dbReference>
<dbReference type="GO" id="GO:0000166">
    <property type="term" value="F:nucleotide binding"/>
    <property type="evidence" value="ECO:0007669"/>
    <property type="project" value="UniProtKB-KW"/>
</dbReference>
<dbReference type="AlphaFoldDB" id="A0A928ZVX3"/>
<evidence type="ECO:0000256" key="6">
    <source>
        <dbReference type="ARBA" id="ARBA00022695"/>
    </source>
</evidence>
<dbReference type="InterPro" id="IPR038763">
    <property type="entry name" value="DHH_sf"/>
</dbReference>
<dbReference type="Gene3D" id="3.90.1640.10">
    <property type="entry name" value="inorganic pyrophosphatase (n-terminal core)"/>
    <property type="match status" value="1"/>
</dbReference>
<dbReference type="InterPro" id="IPR043519">
    <property type="entry name" value="NT_sf"/>
</dbReference>
<name>A0A928ZVX3_LEPEC</name>
<protein>
    <submittedName>
        <fullName evidence="14">CBS domain-containing protein</fullName>
    </submittedName>
</protein>
<evidence type="ECO:0000256" key="1">
    <source>
        <dbReference type="ARBA" id="ARBA00001946"/>
    </source>
</evidence>
<dbReference type="Proteomes" id="UP000615026">
    <property type="component" value="Unassembled WGS sequence"/>
</dbReference>
<dbReference type="GO" id="GO:0016779">
    <property type="term" value="F:nucleotidyltransferase activity"/>
    <property type="evidence" value="ECO:0007669"/>
    <property type="project" value="UniProtKB-KW"/>
</dbReference>
<dbReference type="CDD" id="cd04595">
    <property type="entry name" value="CBS_pair_DHH_polyA_Pol_assoc"/>
    <property type="match status" value="1"/>
</dbReference>
<keyword evidence="3" id="KW-0820">tRNA-binding</keyword>
<dbReference type="Gene3D" id="3.10.580.10">
    <property type="entry name" value="CBS-domain"/>
    <property type="match status" value="1"/>
</dbReference>
<keyword evidence="9" id="KW-0460">Magnesium</keyword>
<keyword evidence="10 12" id="KW-0694">RNA-binding</keyword>
<evidence type="ECO:0000256" key="8">
    <source>
        <dbReference type="ARBA" id="ARBA00022741"/>
    </source>
</evidence>
<dbReference type="SUPFAM" id="SSF81891">
    <property type="entry name" value="Poly A polymerase C-terminal region-like"/>
    <property type="match status" value="1"/>
</dbReference>
<evidence type="ECO:0000256" key="2">
    <source>
        <dbReference type="ARBA" id="ARBA00007265"/>
    </source>
</evidence>
<dbReference type="PANTHER" id="PTHR47788">
    <property type="entry name" value="POLYA POLYMERASE"/>
    <property type="match status" value="1"/>
</dbReference>
<keyword evidence="6" id="KW-0548">Nucleotidyltransferase</keyword>
<dbReference type="InterPro" id="IPR052390">
    <property type="entry name" value="tRNA_nt/polyA_polymerase"/>
</dbReference>
<dbReference type="InterPro" id="IPR001667">
    <property type="entry name" value="DDH_dom"/>
</dbReference>
<keyword evidence="4 12" id="KW-0808">Transferase</keyword>
<dbReference type="Pfam" id="PF01743">
    <property type="entry name" value="PolyA_pol"/>
    <property type="match status" value="1"/>
</dbReference>
<evidence type="ECO:0000256" key="3">
    <source>
        <dbReference type="ARBA" id="ARBA00022555"/>
    </source>
</evidence>
<dbReference type="InterPro" id="IPR046342">
    <property type="entry name" value="CBS_dom_sf"/>
</dbReference>
<dbReference type="SUPFAM" id="SSF54631">
    <property type="entry name" value="CBS-domain pair"/>
    <property type="match status" value="1"/>
</dbReference>
<dbReference type="PROSITE" id="PS51371">
    <property type="entry name" value="CBS"/>
    <property type="match status" value="2"/>
</dbReference>
<dbReference type="GO" id="GO:0008033">
    <property type="term" value="P:tRNA processing"/>
    <property type="evidence" value="ECO:0007669"/>
    <property type="project" value="UniProtKB-KW"/>
</dbReference>
<dbReference type="InterPro" id="IPR002646">
    <property type="entry name" value="PolA_pol_head_dom"/>
</dbReference>
<reference evidence="14" key="1">
    <citation type="submission" date="2020-10" db="EMBL/GenBank/DDBJ databases">
        <authorList>
            <person name="Castelo-Branco R."/>
            <person name="Eusebio N."/>
            <person name="Adriana R."/>
            <person name="Vieira A."/>
            <person name="Brugerolle De Fraissinette N."/>
            <person name="Rezende De Castro R."/>
            <person name="Schneider M.P."/>
            <person name="Vasconcelos V."/>
            <person name="Leao P.N."/>
        </authorList>
    </citation>
    <scope>NUCLEOTIDE SEQUENCE</scope>
    <source>
        <strain evidence="14">LEGE 11479</strain>
    </source>
</reference>
<dbReference type="GO" id="GO:0046872">
    <property type="term" value="F:metal ion binding"/>
    <property type="evidence" value="ECO:0007669"/>
    <property type="project" value="UniProtKB-KW"/>
</dbReference>
<sequence length="916" mass="100446">MDLILCHTTADFDTLGAAVGLACLCPGSRIVLTGGAHPAVKTFLALHRDEYPLIERRAVTVPMIRSITLVDAHRLSRVGGATAWVEHAIANQLPIAIYDHHTESAPDIPGEHYIEAVGATTTLVVEALKQTDTHISPTQATVMALGIHSDTGSLTFAQTTHRDAYALAWLMAQGANQQTIADAMEPGLSETLQSLLSIALDTIDIQQIDGYAVGTVYLETADFVPGLSGLASHLMALLGLDSLLLGVTYTAKAKSRLTLIGRTSPQTGMDCRALLHPYGGGGHVCAAAANVTSHEPGSLFNQLCEAVTQSHRPSITAQEIMSSPVRTIRPATTIADAQRILLRYGHSGLCVANEAGKLQGIISRRDIDLALHHGFGHAPVKGYMTLTLKTIAPCTPLNEIQALMVTYDVGRLPVVDHDELVGIVTRTDVLRQMYPTQSRDNDAAVPLKTDVYGRLQTSLQAYPTALESGELWTLLTQIAVAAQQRGWHLYVVGGAVRDLLLAPDGTAISLKDIDLVVDSFRSPVVEGAGVVLAQQLQKQYPNAQIQVHGEFQTAALIWRTRAGHAPLMIDIATARTEFYPYPAANPEVEPSSIRQDLYRRDFTINAMAIRLTSPQPGLLLDFFGGYLDIQQRQVRVLHANSFIEDPTRIFRAVRFAVRLGFVIAPQTETFIRYAVDSGIYADLQTQQTQRRLPALQTRLKTELSYIFQTDSWAQSLGLLDKLGALSCLHPSLSIDADLWRQLHRVGRWQQRFMEEVGEDIGVAPWLLRLEVLLARVEVRSQIATNLQLPLGSIQRLQQLAPIEAHLSDTLQQTAQPRPSFIYQTLILYDLPLLLLISVRHPQTIGTYIWQYITQLIHVHLPIDGHHLKRLGYEPGPLYRQILTALTHAILDGDITTAAASAEAYLNRHYPLAQGGS</sequence>
<dbReference type="SMART" id="SM00116">
    <property type="entry name" value="CBS"/>
    <property type="match status" value="2"/>
</dbReference>
<keyword evidence="8" id="KW-0547">Nucleotide-binding</keyword>
<evidence type="ECO:0000256" key="12">
    <source>
        <dbReference type="RuleBase" id="RU003953"/>
    </source>
</evidence>
<feature type="domain" description="CBS" evidence="13">
    <location>
        <begin position="321"/>
        <end position="380"/>
    </location>
</feature>
<dbReference type="EMBL" id="JADEXP010000170">
    <property type="protein sequence ID" value="MBE9068443.1"/>
    <property type="molecule type" value="Genomic_DNA"/>
</dbReference>
<evidence type="ECO:0000256" key="5">
    <source>
        <dbReference type="ARBA" id="ARBA00022694"/>
    </source>
</evidence>
<dbReference type="SUPFAM" id="SSF64182">
    <property type="entry name" value="DHH phosphoesterases"/>
    <property type="match status" value="1"/>
</dbReference>
<comment type="similarity">
    <text evidence="2 12">Belongs to the tRNA nucleotidyltransferase/poly(A) polymerase family.</text>
</comment>
<evidence type="ECO:0000256" key="10">
    <source>
        <dbReference type="ARBA" id="ARBA00022884"/>
    </source>
</evidence>
<comment type="caution">
    <text evidence="14">The sequence shown here is derived from an EMBL/GenBank/DDBJ whole genome shotgun (WGS) entry which is preliminary data.</text>
</comment>
<accession>A0A928ZVX3</accession>
<gene>
    <name evidence="14" type="ORF">IQ260_17460</name>
</gene>
<dbReference type="GO" id="GO:0000049">
    <property type="term" value="F:tRNA binding"/>
    <property type="evidence" value="ECO:0007669"/>
    <property type="project" value="UniProtKB-KW"/>
</dbReference>
<feature type="domain" description="CBS" evidence="13">
    <location>
        <begin position="384"/>
        <end position="441"/>
    </location>
</feature>
<keyword evidence="15" id="KW-1185">Reference proteome</keyword>
<evidence type="ECO:0000256" key="7">
    <source>
        <dbReference type="ARBA" id="ARBA00022723"/>
    </source>
</evidence>
<evidence type="ECO:0000256" key="4">
    <source>
        <dbReference type="ARBA" id="ARBA00022679"/>
    </source>
</evidence>
<dbReference type="InterPro" id="IPR000644">
    <property type="entry name" value="CBS_dom"/>
</dbReference>
<keyword evidence="5" id="KW-0819">tRNA processing</keyword>